<dbReference type="Gene3D" id="3.40.50.300">
    <property type="entry name" value="P-loop containing nucleotide triphosphate hydrolases"/>
    <property type="match status" value="2"/>
</dbReference>
<dbReference type="PANTHER" id="PTHR14950">
    <property type="entry name" value="DICER-RELATED"/>
    <property type="match status" value="1"/>
</dbReference>
<evidence type="ECO:0000256" key="8">
    <source>
        <dbReference type="ARBA" id="ARBA00022759"/>
    </source>
</evidence>
<dbReference type="SUPFAM" id="SSF52540">
    <property type="entry name" value="P-loop containing nucleoside triphosphate hydrolases"/>
    <property type="match status" value="1"/>
</dbReference>
<dbReference type="InterPro" id="IPR038248">
    <property type="entry name" value="Dicer_dimer_sf"/>
</dbReference>
<evidence type="ECO:0000256" key="4">
    <source>
        <dbReference type="ARBA" id="ARBA00022722"/>
    </source>
</evidence>
<keyword evidence="7" id="KW-0547">Nucleotide-binding</keyword>
<feature type="domain" description="Dicer dsRNA-binding fold" evidence="24">
    <location>
        <begin position="611"/>
        <end position="696"/>
    </location>
</feature>
<evidence type="ECO:0000256" key="5">
    <source>
        <dbReference type="ARBA" id="ARBA00022723"/>
    </source>
</evidence>
<dbReference type="GO" id="GO:0005634">
    <property type="term" value="C:nucleus"/>
    <property type="evidence" value="ECO:0007669"/>
    <property type="project" value="TreeGrafter"/>
</dbReference>
<dbReference type="Gene3D" id="3.30.160.380">
    <property type="entry name" value="Dicer dimerisation domain"/>
    <property type="match status" value="1"/>
</dbReference>
<dbReference type="Pfam" id="PF00271">
    <property type="entry name" value="Helicase_C"/>
    <property type="match status" value="1"/>
</dbReference>
<feature type="domain" description="RNase III" evidence="20">
    <location>
        <begin position="1207"/>
        <end position="1354"/>
    </location>
</feature>
<evidence type="ECO:0000256" key="6">
    <source>
        <dbReference type="ARBA" id="ARBA00022737"/>
    </source>
</evidence>
<evidence type="ECO:0000256" key="11">
    <source>
        <dbReference type="ARBA" id="ARBA00022840"/>
    </source>
</evidence>
<comment type="subunit">
    <text evidence="3">May interact with ARGONAUTE1 or PINHEAD through their common PAZ domains.</text>
</comment>
<dbReference type="SMART" id="SM00949">
    <property type="entry name" value="PAZ"/>
    <property type="match status" value="1"/>
</dbReference>
<dbReference type="GO" id="GO:0004525">
    <property type="term" value="F:ribonuclease III activity"/>
    <property type="evidence" value="ECO:0007669"/>
    <property type="project" value="InterPro"/>
</dbReference>
<keyword evidence="12" id="KW-0460">Magnesium</keyword>
<evidence type="ECO:0000259" key="24">
    <source>
        <dbReference type="PROSITE" id="PS51327"/>
    </source>
</evidence>
<dbReference type="InterPro" id="IPR014720">
    <property type="entry name" value="dsRBD_dom"/>
</dbReference>
<dbReference type="CDD" id="cd00593">
    <property type="entry name" value="RIBOc"/>
    <property type="match status" value="2"/>
</dbReference>
<dbReference type="SMART" id="SM00490">
    <property type="entry name" value="HELICc"/>
    <property type="match status" value="1"/>
</dbReference>
<dbReference type="Proteomes" id="UP000515123">
    <property type="component" value="Linkage group 17"/>
</dbReference>
<keyword evidence="14" id="KW-0464">Manganese</keyword>
<keyword evidence="6" id="KW-0677">Repeat</keyword>
<feature type="domain" description="RNase III" evidence="20">
    <location>
        <begin position="1036"/>
        <end position="1170"/>
    </location>
</feature>
<dbReference type="GO" id="GO:0004386">
    <property type="term" value="F:helicase activity"/>
    <property type="evidence" value="ECO:0007669"/>
    <property type="project" value="UniProtKB-KW"/>
</dbReference>
<dbReference type="GO" id="GO:0046872">
    <property type="term" value="F:metal ion binding"/>
    <property type="evidence" value="ECO:0007669"/>
    <property type="project" value="UniProtKB-KW"/>
</dbReference>
<dbReference type="SUPFAM" id="SSF69065">
    <property type="entry name" value="RNase III domain-like"/>
    <property type="match status" value="2"/>
</dbReference>
<organism evidence="25 26">
    <name type="scientific">Ananas comosus</name>
    <name type="common">Pineapple</name>
    <name type="synonym">Ananas ananas</name>
    <dbReference type="NCBI Taxonomy" id="4615"/>
    <lineage>
        <taxon>Eukaryota</taxon>
        <taxon>Viridiplantae</taxon>
        <taxon>Streptophyta</taxon>
        <taxon>Embryophyta</taxon>
        <taxon>Tracheophyta</taxon>
        <taxon>Spermatophyta</taxon>
        <taxon>Magnoliopsida</taxon>
        <taxon>Liliopsida</taxon>
        <taxon>Poales</taxon>
        <taxon>Bromeliaceae</taxon>
        <taxon>Bromelioideae</taxon>
        <taxon>Ananas</taxon>
    </lineage>
</organism>
<dbReference type="PROSITE" id="PS00517">
    <property type="entry name" value="RNASE_3_1"/>
    <property type="match status" value="1"/>
</dbReference>
<dbReference type="PANTHER" id="PTHR14950:SF70">
    <property type="entry name" value="ENDORIBONUCLEASE DICER HOMOLOG 2"/>
    <property type="match status" value="1"/>
</dbReference>
<evidence type="ECO:0000256" key="9">
    <source>
        <dbReference type="ARBA" id="ARBA00022801"/>
    </source>
</evidence>
<dbReference type="GO" id="GO:0005524">
    <property type="term" value="F:ATP binding"/>
    <property type="evidence" value="ECO:0007669"/>
    <property type="project" value="UniProtKB-KW"/>
</dbReference>
<dbReference type="InterPro" id="IPR005034">
    <property type="entry name" value="Dicer_dimerisation"/>
</dbReference>
<evidence type="ECO:0000259" key="23">
    <source>
        <dbReference type="PROSITE" id="PS51194"/>
    </source>
</evidence>
<evidence type="ECO:0000259" key="19">
    <source>
        <dbReference type="PROSITE" id="PS50137"/>
    </source>
</evidence>
<dbReference type="InterPro" id="IPR011545">
    <property type="entry name" value="DEAD/DEAH_box_helicase_dom"/>
</dbReference>
<dbReference type="GO" id="GO:0010267">
    <property type="term" value="P:ta-siRNA processing"/>
    <property type="evidence" value="ECO:0007669"/>
    <property type="project" value="UniProtKB-ARBA"/>
</dbReference>
<dbReference type="Pfam" id="PF00636">
    <property type="entry name" value="Ribonuclease_3"/>
    <property type="match status" value="2"/>
</dbReference>
<evidence type="ECO:0000256" key="1">
    <source>
        <dbReference type="ARBA" id="ARBA00001936"/>
    </source>
</evidence>
<feature type="domain" description="Helicase C-terminal" evidence="23">
    <location>
        <begin position="394"/>
        <end position="546"/>
    </location>
</feature>
<keyword evidence="5" id="KW-0479">Metal-binding</keyword>
<feature type="domain" description="Helicase ATP-binding" evidence="22">
    <location>
        <begin position="50"/>
        <end position="229"/>
    </location>
</feature>
<evidence type="ECO:0000256" key="15">
    <source>
        <dbReference type="ARBA" id="ARBA00035116"/>
    </source>
</evidence>
<comment type="cofactor">
    <cofactor evidence="2">
        <name>Mg(2+)</name>
        <dbReference type="ChEBI" id="CHEBI:18420"/>
    </cofactor>
</comment>
<dbReference type="InterPro" id="IPR036085">
    <property type="entry name" value="PAZ_dom_sf"/>
</dbReference>
<keyword evidence="13 17" id="KW-0694">RNA-binding</keyword>
<evidence type="ECO:0000256" key="17">
    <source>
        <dbReference type="PROSITE-ProRule" id="PRU00657"/>
    </source>
</evidence>
<name>A0A6P5GGM9_ANACO</name>
<reference evidence="26" key="2">
    <citation type="submission" date="2025-08" db="UniProtKB">
        <authorList>
            <consortium name="RefSeq"/>
        </authorList>
    </citation>
    <scope>IDENTIFICATION</scope>
    <source>
        <tissue evidence="26">Leaf</tissue>
    </source>
</reference>
<evidence type="ECO:0000259" key="21">
    <source>
        <dbReference type="PROSITE" id="PS50821"/>
    </source>
</evidence>
<feature type="domain" description="DRBM" evidence="19">
    <location>
        <begin position="1380"/>
        <end position="1446"/>
    </location>
</feature>
<evidence type="ECO:0000256" key="12">
    <source>
        <dbReference type="ARBA" id="ARBA00022842"/>
    </source>
</evidence>
<comment type="cofactor">
    <cofactor evidence="1">
        <name>Mn(2+)</name>
        <dbReference type="ChEBI" id="CHEBI:29035"/>
    </cofactor>
</comment>
<evidence type="ECO:0000256" key="3">
    <source>
        <dbReference type="ARBA" id="ARBA00011499"/>
    </source>
</evidence>
<dbReference type="FunFam" id="3.40.50.300:FF:000705">
    <property type="entry name" value="Endoribonuclease dicer-like protein"/>
    <property type="match status" value="1"/>
</dbReference>
<dbReference type="FunFam" id="3.30.160.380:FF:000001">
    <property type="entry name" value="Endoribonuclease dicer-like 1"/>
    <property type="match status" value="1"/>
</dbReference>
<dbReference type="Pfam" id="PF00035">
    <property type="entry name" value="dsrm"/>
    <property type="match status" value="1"/>
</dbReference>
<dbReference type="GO" id="GO:0003723">
    <property type="term" value="F:RNA binding"/>
    <property type="evidence" value="ECO:0007669"/>
    <property type="project" value="UniProtKB-UniRule"/>
</dbReference>
<dbReference type="Gene3D" id="2.170.260.10">
    <property type="entry name" value="paz domain"/>
    <property type="match status" value="1"/>
</dbReference>
<dbReference type="Gene3D" id="3.30.160.20">
    <property type="match status" value="1"/>
</dbReference>
<comment type="function">
    <text evidence="16">Probably involved in the RNA silencing pathway. May cleave double-stranded RNA to produce short 21-24 nucleotides (nt) RNAs which target the selective destruction of complementary RNAs.</text>
</comment>
<evidence type="ECO:0000256" key="2">
    <source>
        <dbReference type="ARBA" id="ARBA00001946"/>
    </source>
</evidence>
<dbReference type="OrthoDB" id="6513042at2759"/>
<protein>
    <submittedName>
        <fullName evidence="26">Endoribonuclease Dicer homolog 2a isoform X1</fullName>
    </submittedName>
</protein>
<keyword evidence="9" id="KW-0378">Hydrolase</keyword>
<keyword evidence="25" id="KW-1185">Reference proteome</keyword>
<evidence type="ECO:0000256" key="10">
    <source>
        <dbReference type="ARBA" id="ARBA00022806"/>
    </source>
</evidence>
<dbReference type="GeneID" id="109723222"/>
<dbReference type="PROSITE" id="PS51192">
    <property type="entry name" value="HELICASE_ATP_BIND_1"/>
    <property type="match status" value="1"/>
</dbReference>
<keyword evidence="11" id="KW-0067">ATP-binding</keyword>
<comment type="similarity">
    <text evidence="15 17">Belongs to the helicase family. Dicer subfamily.</text>
</comment>
<feature type="domain" description="PAZ" evidence="21">
    <location>
        <begin position="872"/>
        <end position="987"/>
    </location>
</feature>
<dbReference type="SUPFAM" id="SSF54768">
    <property type="entry name" value="dsRNA-binding domain-like"/>
    <property type="match status" value="1"/>
</dbReference>
<evidence type="ECO:0000256" key="16">
    <source>
        <dbReference type="ARBA" id="ARBA00056187"/>
    </source>
</evidence>
<keyword evidence="10" id="KW-0347">Helicase</keyword>
<dbReference type="RefSeq" id="XP_020107104.1">
    <property type="nucleotide sequence ID" value="XM_020251515.1"/>
</dbReference>
<keyword evidence="8" id="KW-0255">Endonuclease</keyword>
<accession>A0A6P5GGM9</accession>
<sequence>MEAGGNGVGEEPQKKMKLMEEEEEPAAAAAGTESPRPDPESYARSYQLEALERAVRQNTIVFLETGSGKTLIAVMLLRAYAHAIRKPSRRIAIFLVPTVVLVSQQARVVEMHTDLKVGKFWGEMGVDFWNAAIWKEKLDQYEVFVMTPQILLDNLRHSFFKLDDIKLLIFDECHRAKGRSPYACILTEFYHRHLNSTPVDLPRIFGMTASPINSKGSDSGVVYSKQIFELETLMDSKVYTVASESELSQYIPFSAVKIKLYQHWDIPSDLYIRVTKRLENLKLKHLQGLGDVMLSSAAEESARKRISRLHATFIYCLSHLGLWLAAKAAESLSRKETYLFFWGEKKDELGENTVRLFSQAVFEVLSEYVSKDRCIGDDFKADIAAGLITTKVHCLVQSLIEYRTVHDLRCILFVERVITAIVLQSLLCNISQLSGWGIQYIAGNNSGLQSQSRNEQMKIVDAFRSAKVNIIVATQVLEEGLDVPSCKLVVRFDPSTTVCSFIQSRGRARMRNSDYLLIVDRSYLSWPIVPTRYWHDTTPVPMAQLKTPYFSNNADSANLSKLASFLKSGDIMREESLKLAATRCKPLDTPMFKEEYYRVKTTGAIVTLSSSVALIYFYCAKLPSDGYFKPSPRFVIEESGVCTLYLPKGCPIETIHAEGERNLLKQIVCLEACKKLHEIGALTDYLLPECVVQSDDGDQDTAIESYRDDQPDYFPGELIDSWFAFLGLGLYHCYKIMFDQSSCVDAAFRDMILVVKSDLGSDFVNTSFNLEGIRDSLTVNLKYIGVIHLSREQVTMAKRFQTTVLSVLIHHDVAKLNNISDCLPKELPSTEVVYLLLPLIAGKVDWPCIKSAVFSAGTVGSQDTMSCCCRIGVARFVQTIDGHMCSCQLQNSLVYTPHNHHFYCVTGILNDLNANSHLKLKCGDVLTYKNYYKTRHHLDLICDWEPLLAGRQLLKVQNFHLRRPFRKEKESSGVNIELPPELCRVILPAISVDTLCSFSFAPSIMHRIQCMLLASRLKKILLDHCVENVNIPAIKLLEALTTKKCREEYSLESLEALGDSFLKYASSHYLFQKYQHHHEGILSAKKDKIISNAALCRVGCAHDLPGYIRDEEFNPKKWVIPGFHYDSNDGSKMSSSNSKYIYIRQRRSIKSKRVADSVEALIGAYLSTAGESAALIFMKSIGMEIEFHKQMVVEKPVLANPEMLINVKQLEGLLNYKFNDPSLLVEALTHGSYQVPDIPRCYQRLEFLGDAVLDHLSTVYLFYKYPGISPGLLTDLRSASVNNDCYAHAAVKAGLHKHIRHASSALHRQMTFYLENFGQPSSGSSYGWESGVALPKVLGDVIESLAGAIYVDSGCNKETVWTSIKLLLEPIVTPETIEYHPVRELNELCSRKSYKKSYRVTHQNGVASIVAEVQADGSSYTATRTGPNKKTAKKLAAKAVLQSLKAGTSQTTKDVNIEAHLSCM</sequence>
<dbReference type="Pfam" id="PF00270">
    <property type="entry name" value="DEAD"/>
    <property type="match status" value="1"/>
</dbReference>
<reference evidence="25" key="1">
    <citation type="journal article" date="2015" name="Nat. Genet.">
        <title>The pineapple genome and the evolution of CAM photosynthesis.</title>
        <authorList>
            <person name="Ming R."/>
            <person name="VanBuren R."/>
            <person name="Wai C.M."/>
            <person name="Tang H."/>
            <person name="Schatz M.C."/>
            <person name="Bowers J.E."/>
            <person name="Lyons E."/>
            <person name="Wang M.L."/>
            <person name="Chen J."/>
            <person name="Biggers E."/>
            <person name="Zhang J."/>
            <person name="Huang L."/>
            <person name="Zhang L."/>
            <person name="Miao W."/>
            <person name="Zhang J."/>
            <person name="Ye Z."/>
            <person name="Miao C."/>
            <person name="Lin Z."/>
            <person name="Wang H."/>
            <person name="Zhou H."/>
            <person name="Yim W.C."/>
            <person name="Priest H.D."/>
            <person name="Zheng C."/>
            <person name="Woodhouse M."/>
            <person name="Edger P.P."/>
            <person name="Guyot R."/>
            <person name="Guo H.B."/>
            <person name="Guo H."/>
            <person name="Zheng G."/>
            <person name="Singh R."/>
            <person name="Sharma A."/>
            <person name="Min X."/>
            <person name="Zheng Y."/>
            <person name="Lee H."/>
            <person name="Gurtowski J."/>
            <person name="Sedlazeck F.J."/>
            <person name="Harkess A."/>
            <person name="McKain M.R."/>
            <person name="Liao Z."/>
            <person name="Fang J."/>
            <person name="Liu J."/>
            <person name="Zhang X."/>
            <person name="Zhang Q."/>
            <person name="Hu W."/>
            <person name="Qin Y."/>
            <person name="Wang K."/>
            <person name="Chen L.Y."/>
            <person name="Shirley N."/>
            <person name="Lin Y.R."/>
            <person name="Liu L.Y."/>
            <person name="Hernandez A.G."/>
            <person name="Wright C.L."/>
            <person name="Bulone V."/>
            <person name="Tuskan G.A."/>
            <person name="Heath K."/>
            <person name="Zee F."/>
            <person name="Moore P.H."/>
            <person name="Sunkar R."/>
            <person name="Leebens-Mack J.H."/>
            <person name="Mockler T."/>
            <person name="Bennetzen J.L."/>
            <person name="Freeling M."/>
            <person name="Sankoff D."/>
            <person name="Paterson A.H."/>
            <person name="Zhu X."/>
            <person name="Yang X."/>
            <person name="Smith J.A."/>
            <person name="Cushman J.C."/>
            <person name="Paull R.E."/>
            <person name="Yu Q."/>
        </authorList>
    </citation>
    <scope>NUCLEOTIDE SEQUENCE [LARGE SCALE GENOMIC DNA]</scope>
    <source>
        <strain evidence="25">cv. F153</strain>
    </source>
</reference>
<evidence type="ECO:0000313" key="26">
    <source>
        <dbReference type="RefSeq" id="XP_020107104.1"/>
    </source>
</evidence>
<keyword evidence="4" id="KW-0540">Nuclease</keyword>
<evidence type="ECO:0000256" key="13">
    <source>
        <dbReference type="ARBA" id="ARBA00022884"/>
    </source>
</evidence>
<dbReference type="Gene3D" id="1.10.1520.10">
    <property type="entry name" value="Ribonuclease III domain"/>
    <property type="match status" value="2"/>
</dbReference>
<evidence type="ECO:0000256" key="14">
    <source>
        <dbReference type="ARBA" id="ARBA00023211"/>
    </source>
</evidence>
<evidence type="ECO:0000256" key="7">
    <source>
        <dbReference type="ARBA" id="ARBA00022741"/>
    </source>
</evidence>
<dbReference type="InterPro" id="IPR001650">
    <property type="entry name" value="Helicase_C-like"/>
</dbReference>
<dbReference type="PROSITE" id="PS50137">
    <property type="entry name" value="DS_RBD"/>
    <property type="match status" value="1"/>
</dbReference>
<dbReference type="InterPro" id="IPR027417">
    <property type="entry name" value="P-loop_NTPase"/>
</dbReference>
<dbReference type="GO" id="GO:0005737">
    <property type="term" value="C:cytoplasm"/>
    <property type="evidence" value="ECO:0007669"/>
    <property type="project" value="TreeGrafter"/>
</dbReference>
<dbReference type="Pfam" id="PF02170">
    <property type="entry name" value="PAZ"/>
    <property type="match status" value="1"/>
</dbReference>
<dbReference type="PROSITE" id="PS50821">
    <property type="entry name" value="PAZ"/>
    <property type="match status" value="1"/>
</dbReference>
<dbReference type="FunFam" id="1.10.1520.10:FF:000004">
    <property type="entry name" value="Endoribonuclease dicer-like 1"/>
    <property type="match status" value="1"/>
</dbReference>
<dbReference type="PROSITE" id="PS51327">
    <property type="entry name" value="DICER_DSRBF"/>
    <property type="match status" value="1"/>
</dbReference>
<gene>
    <name evidence="26" type="primary">LOC109723222</name>
</gene>
<evidence type="ECO:0000313" key="25">
    <source>
        <dbReference type="Proteomes" id="UP000515123"/>
    </source>
</evidence>
<evidence type="ECO:0000259" key="20">
    <source>
        <dbReference type="PROSITE" id="PS50142"/>
    </source>
</evidence>
<dbReference type="InterPro" id="IPR000999">
    <property type="entry name" value="RNase_III_dom"/>
</dbReference>
<dbReference type="InterPro" id="IPR014001">
    <property type="entry name" value="Helicase_ATP-bd"/>
</dbReference>
<dbReference type="SMART" id="SM00358">
    <property type="entry name" value="DSRM"/>
    <property type="match status" value="1"/>
</dbReference>
<dbReference type="InterPro" id="IPR003100">
    <property type="entry name" value="PAZ_dom"/>
</dbReference>
<dbReference type="CDD" id="cd18034">
    <property type="entry name" value="DEXHc_dicer"/>
    <property type="match status" value="1"/>
</dbReference>
<dbReference type="SMART" id="SM00535">
    <property type="entry name" value="RIBOc"/>
    <property type="match status" value="2"/>
</dbReference>
<dbReference type="PROSITE" id="PS51194">
    <property type="entry name" value="HELICASE_CTER"/>
    <property type="match status" value="1"/>
</dbReference>
<dbReference type="InterPro" id="IPR036389">
    <property type="entry name" value="RNase_III_sf"/>
</dbReference>
<evidence type="ECO:0000256" key="18">
    <source>
        <dbReference type="SAM" id="MobiDB-lite"/>
    </source>
</evidence>
<dbReference type="Pfam" id="PF03368">
    <property type="entry name" value="Dicer_dimer"/>
    <property type="match status" value="1"/>
</dbReference>
<evidence type="ECO:0000259" key="22">
    <source>
        <dbReference type="PROSITE" id="PS51192"/>
    </source>
</evidence>
<dbReference type="SMART" id="SM00487">
    <property type="entry name" value="DEXDc"/>
    <property type="match status" value="1"/>
</dbReference>
<dbReference type="PROSITE" id="PS50142">
    <property type="entry name" value="RNASE_3_2"/>
    <property type="match status" value="2"/>
</dbReference>
<dbReference type="SUPFAM" id="SSF101690">
    <property type="entry name" value="PAZ domain"/>
    <property type="match status" value="1"/>
</dbReference>
<proteinExistence type="inferred from homology"/>
<feature type="region of interest" description="Disordered" evidence="18">
    <location>
        <begin position="1"/>
        <end position="42"/>
    </location>
</feature>